<reference evidence="1 2" key="1">
    <citation type="submission" date="2020-07" db="EMBL/GenBank/DDBJ databases">
        <title>Halosimplex litoreum sp. nov. and Halosimplex rubrum sp. nov., isolated from different salt environments.</title>
        <authorList>
            <person name="Cui H."/>
        </authorList>
    </citation>
    <scope>NUCLEOTIDE SEQUENCE [LARGE SCALE GENOMIC DNA]</scope>
    <source>
        <strain evidence="1 2">R2</strain>
    </source>
</reference>
<dbReference type="EMBL" id="CP058909">
    <property type="protein sequence ID" value="QLH83409.1"/>
    <property type="molecule type" value="Genomic_DNA"/>
</dbReference>
<sequence>MEKLTNPVVNDAVLKVAASMEKLTNPYPMIDMKEISANLGEMMAVPVTGPLVDFPDEFYEGIDTISAYDSEDELATNLDRSGSYNVDSSVNWTYVNWFNLCFEMAPLVYQRILESTGADELNRRGRNIVMNLCAVALFFELTGNTALALSATAFTLTVANNLVSKDEMKKG</sequence>
<dbReference type="Proteomes" id="UP000509346">
    <property type="component" value="Chromosome"/>
</dbReference>
<evidence type="ECO:0000313" key="2">
    <source>
        <dbReference type="Proteomes" id="UP000509346"/>
    </source>
</evidence>
<protein>
    <submittedName>
        <fullName evidence="1">Uncharacterized protein</fullName>
    </submittedName>
</protein>
<keyword evidence="2" id="KW-1185">Reference proteome</keyword>
<dbReference type="AlphaFoldDB" id="A0A7D5TD14"/>
<dbReference type="KEGG" id="hpel:HZS54_18000"/>
<gene>
    <name evidence="1" type="ORF">HZS54_18000</name>
</gene>
<name>A0A7D5TD14_9EURY</name>
<evidence type="ECO:0000313" key="1">
    <source>
        <dbReference type="EMBL" id="QLH83409.1"/>
    </source>
</evidence>
<organism evidence="1 2">
    <name type="scientific">Halosimplex pelagicum</name>
    <dbReference type="NCBI Taxonomy" id="869886"/>
    <lineage>
        <taxon>Archaea</taxon>
        <taxon>Methanobacteriati</taxon>
        <taxon>Methanobacteriota</taxon>
        <taxon>Stenosarchaea group</taxon>
        <taxon>Halobacteria</taxon>
        <taxon>Halobacteriales</taxon>
        <taxon>Haloarculaceae</taxon>
        <taxon>Halosimplex</taxon>
    </lineage>
</organism>
<proteinExistence type="predicted"/>
<accession>A0A7D5TD14</accession>